<reference evidence="3" key="1">
    <citation type="submission" date="2023-06" db="EMBL/GenBank/DDBJ databases">
        <title>Genomic analysis of the entomopathogenic nematode Steinernema hermaphroditum.</title>
        <authorList>
            <person name="Schwarz E.M."/>
            <person name="Heppert J.K."/>
            <person name="Baniya A."/>
            <person name="Schwartz H.T."/>
            <person name="Tan C.-H."/>
            <person name="Antoshechkin I."/>
            <person name="Sternberg P.W."/>
            <person name="Goodrich-Blair H."/>
            <person name="Dillman A.R."/>
        </authorList>
    </citation>
    <scope>NUCLEOTIDE SEQUENCE</scope>
    <source>
        <strain evidence="3">PS9179</strain>
        <tissue evidence="3">Whole animal</tissue>
    </source>
</reference>
<feature type="region of interest" description="Disordered" evidence="1">
    <location>
        <begin position="1"/>
        <end position="26"/>
    </location>
</feature>
<sequence length="179" mass="20266">METNRNSSGRQQPAQSGRRGNGRYNLRELKTERVVHRERQIRAPKVNVRRGEKVRQPHTVMKQENSQDRGQAVEMTSIRPSPVDPIAALQVPSFPIPPLAAAAPHIISVSGQEFGESLRHQMSNGRPWKNSFERTEADEVAEDVTDFIRETNPMARLYAQAEIHHLLAEFLPLTETGRS</sequence>
<gene>
    <name evidence="2" type="ORF">QR680_018482</name>
    <name evidence="3" type="ORF">QR680_018484</name>
</gene>
<organism evidence="3 4">
    <name type="scientific">Steinernema hermaphroditum</name>
    <dbReference type="NCBI Taxonomy" id="289476"/>
    <lineage>
        <taxon>Eukaryota</taxon>
        <taxon>Metazoa</taxon>
        <taxon>Ecdysozoa</taxon>
        <taxon>Nematoda</taxon>
        <taxon>Chromadorea</taxon>
        <taxon>Rhabditida</taxon>
        <taxon>Tylenchina</taxon>
        <taxon>Panagrolaimomorpha</taxon>
        <taxon>Strongyloidoidea</taxon>
        <taxon>Steinernematidae</taxon>
        <taxon>Steinernema</taxon>
    </lineage>
</organism>
<dbReference type="EMBL" id="JAUCMV010000004">
    <property type="protein sequence ID" value="KAK0406293.1"/>
    <property type="molecule type" value="Genomic_DNA"/>
</dbReference>
<evidence type="ECO:0000256" key="1">
    <source>
        <dbReference type="SAM" id="MobiDB-lite"/>
    </source>
</evidence>
<evidence type="ECO:0000313" key="2">
    <source>
        <dbReference type="EMBL" id="KAK0406291.1"/>
    </source>
</evidence>
<comment type="caution">
    <text evidence="3">The sequence shown here is derived from an EMBL/GenBank/DDBJ whole genome shotgun (WGS) entry which is preliminary data.</text>
</comment>
<dbReference type="EMBL" id="JAUCMV010000004">
    <property type="protein sequence ID" value="KAK0406291.1"/>
    <property type="molecule type" value="Genomic_DNA"/>
</dbReference>
<accession>A0AA39LQX1</accession>
<keyword evidence="4" id="KW-1185">Reference proteome</keyword>
<protein>
    <submittedName>
        <fullName evidence="3">Uncharacterized protein</fullName>
    </submittedName>
</protein>
<dbReference type="AlphaFoldDB" id="A0AA39LQX1"/>
<evidence type="ECO:0000313" key="3">
    <source>
        <dbReference type="EMBL" id="KAK0406293.1"/>
    </source>
</evidence>
<dbReference type="Proteomes" id="UP001175271">
    <property type="component" value="Unassembled WGS sequence"/>
</dbReference>
<feature type="compositionally biased region" description="Polar residues" evidence="1">
    <location>
        <begin position="1"/>
        <end position="15"/>
    </location>
</feature>
<name>A0AA39LQX1_9BILA</name>
<feature type="region of interest" description="Disordered" evidence="1">
    <location>
        <begin position="38"/>
        <end position="71"/>
    </location>
</feature>
<proteinExistence type="predicted"/>
<evidence type="ECO:0000313" key="4">
    <source>
        <dbReference type="Proteomes" id="UP001175271"/>
    </source>
</evidence>